<evidence type="ECO:0008006" key="4">
    <source>
        <dbReference type="Google" id="ProtNLM"/>
    </source>
</evidence>
<protein>
    <recommendedName>
        <fullName evidence="4">OB domain-containing protein</fullName>
    </recommendedName>
</protein>
<name>A0A2U3QHK0_9BACT</name>
<evidence type="ECO:0000256" key="1">
    <source>
        <dbReference type="SAM" id="Phobius"/>
    </source>
</evidence>
<dbReference type="InterPro" id="IPR036700">
    <property type="entry name" value="BOBF_sf"/>
</dbReference>
<accession>A0A2U3QHK0</accession>
<dbReference type="SUPFAM" id="SSF101756">
    <property type="entry name" value="Hypothetical protein YgiW"/>
    <property type="match status" value="1"/>
</dbReference>
<organism evidence="2 3">
    <name type="scientific">Candidatus Sulfobium mesophilum</name>
    <dbReference type="NCBI Taxonomy" id="2016548"/>
    <lineage>
        <taxon>Bacteria</taxon>
        <taxon>Pseudomonadati</taxon>
        <taxon>Nitrospirota</taxon>
        <taxon>Nitrospiria</taxon>
        <taxon>Nitrospirales</taxon>
        <taxon>Nitrospiraceae</taxon>
        <taxon>Candidatus Sulfobium</taxon>
    </lineage>
</organism>
<keyword evidence="1" id="KW-0472">Membrane</keyword>
<proteinExistence type="predicted"/>
<evidence type="ECO:0000313" key="3">
    <source>
        <dbReference type="Proteomes" id="UP000245125"/>
    </source>
</evidence>
<evidence type="ECO:0000313" key="2">
    <source>
        <dbReference type="EMBL" id="SPQ00872.1"/>
    </source>
</evidence>
<keyword evidence="3" id="KW-1185">Reference proteome</keyword>
<reference evidence="3" key="1">
    <citation type="submission" date="2018-03" db="EMBL/GenBank/DDBJ databases">
        <authorList>
            <person name="Zecchin S."/>
        </authorList>
    </citation>
    <scope>NUCLEOTIDE SEQUENCE [LARGE SCALE GENOMIC DNA]</scope>
</reference>
<keyword evidence="1" id="KW-1133">Transmembrane helix</keyword>
<dbReference type="AlphaFoldDB" id="A0A2U3QHK0"/>
<keyword evidence="1" id="KW-0812">Transmembrane</keyword>
<feature type="transmembrane region" description="Helical" evidence="1">
    <location>
        <begin position="6"/>
        <end position="27"/>
    </location>
</feature>
<dbReference type="EMBL" id="OUUY01000082">
    <property type="protein sequence ID" value="SPQ00872.1"/>
    <property type="molecule type" value="Genomic_DNA"/>
</dbReference>
<gene>
    <name evidence="2" type="ORF">NBG4_360011</name>
</gene>
<sequence length="129" mass="14251">MAIPRSSVAAILIAIVIIAGAGVWYYSSRLHHEQIEKVLSNPRAYEGKVITIEGEVTDRTAFFVALKFFKVKDKTGEITVVTRRTLPALKETVRVKGKVDEIFAVGDLKLVVLVEESIDEKAAATDHNK</sequence>
<dbReference type="Proteomes" id="UP000245125">
    <property type="component" value="Unassembled WGS sequence"/>
</dbReference>